<dbReference type="OrthoDB" id="667323at2"/>
<evidence type="ECO:0000313" key="2">
    <source>
        <dbReference type="Proteomes" id="UP000033121"/>
    </source>
</evidence>
<organism evidence="1 2">
    <name type="scientific">Flavihumibacter petaseus NBRC 106054</name>
    <dbReference type="NCBI Taxonomy" id="1220578"/>
    <lineage>
        <taxon>Bacteria</taxon>
        <taxon>Pseudomonadati</taxon>
        <taxon>Bacteroidota</taxon>
        <taxon>Chitinophagia</taxon>
        <taxon>Chitinophagales</taxon>
        <taxon>Chitinophagaceae</taxon>
        <taxon>Flavihumibacter</taxon>
    </lineage>
</organism>
<gene>
    <name evidence="1" type="ORF">FPE01S_03_02020</name>
</gene>
<keyword evidence="2" id="KW-1185">Reference proteome</keyword>
<protein>
    <submittedName>
        <fullName evidence="1">Uncharacterized protein</fullName>
    </submittedName>
</protein>
<comment type="caution">
    <text evidence="1">The sequence shown here is derived from an EMBL/GenBank/DDBJ whole genome shotgun (WGS) entry which is preliminary data.</text>
</comment>
<dbReference type="RefSeq" id="WP_046370131.1">
    <property type="nucleotide sequence ID" value="NZ_BBWV01000003.1"/>
</dbReference>
<sequence>MKFWTNEEKGDDRIIAFSEETLYRINPRPTEMEQVLADLRANKLPERNCSGVPVHYFKAVEMENGRDNFVVRYNADSYEHFRVKDAITRNEIYQYLQDNIKYLRLETEEYTKLQAGKKPLIATNKPNIRKWFGVFIISYEKI</sequence>
<dbReference type="Proteomes" id="UP000033121">
    <property type="component" value="Unassembled WGS sequence"/>
</dbReference>
<accession>A0A0E9N2V9</accession>
<evidence type="ECO:0000313" key="1">
    <source>
        <dbReference type="EMBL" id="GAO44164.1"/>
    </source>
</evidence>
<name>A0A0E9N2V9_9BACT</name>
<reference evidence="1 2" key="1">
    <citation type="submission" date="2015-04" db="EMBL/GenBank/DDBJ databases">
        <title>Whole genome shotgun sequence of Flavihumibacter petaseus NBRC 106054.</title>
        <authorList>
            <person name="Miyazawa S."/>
            <person name="Hosoyama A."/>
            <person name="Hashimoto M."/>
            <person name="Noguchi M."/>
            <person name="Tsuchikane K."/>
            <person name="Ohji S."/>
            <person name="Yamazoe A."/>
            <person name="Ichikawa N."/>
            <person name="Kimura A."/>
            <person name="Fujita N."/>
        </authorList>
    </citation>
    <scope>NUCLEOTIDE SEQUENCE [LARGE SCALE GENOMIC DNA]</scope>
    <source>
        <strain evidence="1 2">NBRC 106054</strain>
    </source>
</reference>
<dbReference type="STRING" id="1220578.FPE01S_03_02020"/>
<dbReference type="EMBL" id="BBWV01000003">
    <property type="protein sequence ID" value="GAO44164.1"/>
    <property type="molecule type" value="Genomic_DNA"/>
</dbReference>
<dbReference type="AlphaFoldDB" id="A0A0E9N2V9"/>
<proteinExistence type="predicted"/>